<proteinExistence type="predicted"/>
<feature type="compositionally biased region" description="Basic and acidic residues" evidence="1">
    <location>
        <begin position="93"/>
        <end position="103"/>
    </location>
</feature>
<feature type="non-terminal residue" evidence="3">
    <location>
        <position position="336"/>
    </location>
</feature>
<keyword evidence="2" id="KW-0812">Transmembrane</keyword>
<feature type="compositionally biased region" description="Low complexity" evidence="1">
    <location>
        <begin position="43"/>
        <end position="65"/>
    </location>
</feature>
<comment type="caution">
    <text evidence="3">The sequence shown here is derived from an EMBL/GenBank/DDBJ whole genome shotgun (WGS) entry which is preliminary data.</text>
</comment>
<feature type="region of interest" description="Disordered" evidence="1">
    <location>
        <begin position="226"/>
        <end position="257"/>
    </location>
</feature>
<evidence type="ECO:0000256" key="1">
    <source>
        <dbReference type="SAM" id="MobiDB-lite"/>
    </source>
</evidence>
<evidence type="ECO:0000256" key="2">
    <source>
        <dbReference type="SAM" id="Phobius"/>
    </source>
</evidence>
<keyword evidence="2" id="KW-1133">Transmembrane helix</keyword>
<feature type="transmembrane region" description="Helical" evidence="2">
    <location>
        <begin position="6"/>
        <end position="28"/>
    </location>
</feature>
<feature type="region of interest" description="Disordered" evidence="1">
    <location>
        <begin position="40"/>
        <end position="187"/>
    </location>
</feature>
<protein>
    <submittedName>
        <fullName evidence="3">Uncharacterized protein</fullName>
    </submittedName>
</protein>
<name>A0ABW3R2D3_9PSEU</name>
<reference evidence="4" key="1">
    <citation type="journal article" date="2019" name="Int. J. Syst. Evol. Microbiol.">
        <title>The Global Catalogue of Microorganisms (GCM) 10K type strain sequencing project: providing services to taxonomists for standard genome sequencing and annotation.</title>
        <authorList>
            <consortium name="The Broad Institute Genomics Platform"/>
            <consortium name="The Broad Institute Genome Sequencing Center for Infectious Disease"/>
            <person name="Wu L."/>
            <person name="Ma J."/>
        </authorList>
    </citation>
    <scope>NUCLEOTIDE SEQUENCE [LARGE SCALE GENOMIC DNA]</scope>
    <source>
        <strain evidence="4">CCUG 60214</strain>
    </source>
</reference>
<keyword evidence="4" id="KW-1185">Reference proteome</keyword>
<organism evidence="3 4">
    <name type="scientific">Saccharothrix hoggarensis</name>
    <dbReference type="NCBI Taxonomy" id="913853"/>
    <lineage>
        <taxon>Bacteria</taxon>
        <taxon>Bacillati</taxon>
        <taxon>Actinomycetota</taxon>
        <taxon>Actinomycetes</taxon>
        <taxon>Pseudonocardiales</taxon>
        <taxon>Pseudonocardiaceae</taxon>
        <taxon>Saccharothrix</taxon>
    </lineage>
</organism>
<keyword evidence="2" id="KW-0472">Membrane</keyword>
<dbReference type="EMBL" id="JBHTLK010000209">
    <property type="protein sequence ID" value="MFD1151105.1"/>
    <property type="molecule type" value="Genomic_DNA"/>
</dbReference>
<evidence type="ECO:0000313" key="4">
    <source>
        <dbReference type="Proteomes" id="UP001597168"/>
    </source>
</evidence>
<dbReference type="Proteomes" id="UP001597168">
    <property type="component" value="Unassembled WGS sequence"/>
</dbReference>
<evidence type="ECO:0000313" key="3">
    <source>
        <dbReference type="EMBL" id="MFD1151105.1"/>
    </source>
</evidence>
<gene>
    <name evidence="3" type="ORF">ACFQ3T_28590</name>
</gene>
<feature type="region of interest" description="Disordered" evidence="1">
    <location>
        <begin position="271"/>
        <end position="292"/>
    </location>
</feature>
<feature type="compositionally biased region" description="Basic and acidic residues" evidence="1">
    <location>
        <begin position="116"/>
        <end position="171"/>
    </location>
</feature>
<accession>A0ABW3R2D3</accession>
<sequence>MSSLFGQVWLWSLLSFVAGVALTWLVMVRPAKRELEDLEERLLTSPRPTSSGSSSGSSPATSRSPEQPDEFDSWHVDPPRSPADEALTPSRQETPERPRHEAAAEPVRYDVSNMKLDQRDAYQDELDDEHRPLSDFEERHDAPEPDVDRPRSLFERLAPETDDRDGHEPASRGRQYVPDEEPELPVEETRLMPAVPVAEVAPPQDEPTAPPEVEVFHPREVWREEPVREVYDEDEVPSGHVEEDEPERRPASAEETALIPATALAQAIAEVDDEQRRAEDPQVWPAHDLTGHFAPVDVDASRAAREEEGPRTDVIRAVVEPAPVESRPEVGEPGSR</sequence>